<proteinExistence type="predicted"/>
<reference evidence="1 2" key="1">
    <citation type="journal article" date="2018" name="Nat. Ecol. Evol.">
        <title>Shark genomes provide insights into elasmobranch evolution and the origin of vertebrates.</title>
        <authorList>
            <person name="Hara Y"/>
            <person name="Yamaguchi K"/>
            <person name="Onimaru K"/>
            <person name="Kadota M"/>
            <person name="Koyanagi M"/>
            <person name="Keeley SD"/>
            <person name="Tatsumi K"/>
            <person name="Tanaka K"/>
            <person name="Motone F"/>
            <person name="Kageyama Y"/>
            <person name="Nozu R"/>
            <person name="Adachi N"/>
            <person name="Nishimura O"/>
            <person name="Nakagawa R"/>
            <person name="Tanegashima C"/>
            <person name="Kiyatake I"/>
            <person name="Matsumoto R"/>
            <person name="Murakumo K"/>
            <person name="Nishida K"/>
            <person name="Terakita A"/>
            <person name="Kuratani S"/>
            <person name="Sato K"/>
            <person name="Hyodo S Kuraku.S."/>
        </authorList>
    </citation>
    <scope>NUCLEOTIDE SEQUENCE [LARGE SCALE GENOMIC DNA]</scope>
</reference>
<accession>A0A401SCT5</accession>
<sequence>MLARAPRVSGPAFSGHMSSGRKLLVEEAAAGVSNLSALCCCRDALVATMRGVRRHPTVLEWGAVCGRRDRELWRYQGLY</sequence>
<dbReference type="Proteomes" id="UP000287033">
    <property type="component" value="Unassembled WGS sequence"/>
</dbReference>
<dbReference type="EMBL" id="BEZZ01000195">
    <property type="protein sequence ID" value="GCC28201.1"/>
    <property type="molecule type" value="Genomic_DNA"/>
</dbReference>
<organism evidence="1 2">
    <name type="scientific">Chiloscyllium punctatum</name>
    <name type="common">Brownbanded bambooshark</name>
    <name type="synonym">Hemiscyllium punctatum</name>
    <dbReference type="NCBI Taxonomy" id="137246"/>
    <lineage>
        <taxon>Eukaryota</taxon>
        <taxon>Metazoa</taxon>
        <taxon>Chordata</taxon>
        <taxon>Craniata</taxon>
        <taxon>Vertebrata</taxon>
        <taxon>Chondrichthyes</taxon>
        <taxon>Elasmobranchii</taxon>
        <taxon>Galeomorphii</taxon>
        <taxon>Galeoidea</taxon>
        <taxon>Orectolobiformes</taxon>
        <taxon>Hemiscylliidae</taxon>
        <taxon>Chiloscyllium</taxon>
    </lineage>
</organism>
<dbReference type="AlphaFoldDB" id="A0A401SCT5"/>
<keyword evidence="2" id="KW-1185">Reference proteome</keyword>
<protein>
    <submittedName>
        <fullName evidence="1">Uncharacterized protein</fullName>
    </submittedName>
</protein>
<evidence type="ECO:0000313" key="2">
    <source>
        <dbReference type="Proteomes" id="UP000287033"/>
    </source>
</evidence>
<name>A0A401SCT5_CHIPU</name>
<evidence type="ECO:0000313" key="1">
    <source>
        <dbReference type="EMBL" id="GCC28201.1"/>
    </source>
</evidence>
<gene>
    <name evidence="1" type="ORF">chiPu_0006629</name>
</gene>
<comment type="caution">
    <text evidence="1">The sequence shown here is derived from an EMBL/GenBank/DDBJ whole genome shotgun (WGS) entry which is preliminary data.</text>
</comment>